<dbReference type="GO" id="GO:0008270">
    <property type="term" value="F:zinc ion binding"/>
    <property type="evidence" value="ECO:0007669"/>
    <property type="project" value="UniProtKB-UniRule"/>
</dbReference>
<feature type="binding site" evidence="2">
    <location>
        <position position="121"/>
    </location>
    <ligand>
        <name>Zn(2+)</name>
        <dbReference type="ChEBI" id="CHEBI:29105"/>
        <note>catalytic</note>
    </ligand>
</feature>
<dbReference type="GO" id="GO:0006508">
    <property type="term" value="P:proteolysis"/>
    <property type="evidence" value="ECO:0007669"/>
    <property type="project" value="UniProtKB-KW"/>
</dbReference>
<dbReference type="EMBL" id="UYRV01020548">
    <property type="protein sequence ID" value="VDK67727.1"/>
    <property type="molecule type" value="Genomic_DNA"/>
</dbReference>
<reference evidence="5 6" key="1">
    <citation type="submission" date="2018-11" db="EMBL/GenBank/DDBJ databases">
        <authorList>
            <consortium name="Pathogen Informatics"/>
        </authorList>
    </citation>
    <scope>NUCLEOTIDE SEQUENCE [LARGE SCALE GENOMIC DNA]</scope>
</reference>
<feature type="binding site" evidence="2">
    <location>
        <position position="125"/>
    </location>
    <ligand>
        <name>Zn(2+)</name>
        <dbReference type="ChEBI" id="CHEBI:29105"/>
        <note>catalytic</note>
    </ligand>
</feature>
<name>A0A3P6S6K5_CYLGO</name>
<evidence type="ECO:0000256" key="3">
    <source>
        <dbReference type="RuleBase" id="RU361183"/>
    </source>
</evidence>
<evidence type="ECO:0000256" key="1">
    <source>
        <dbReference type="ARBA" id="ARBA00023157"/>
    </source>
</evidence>
<dbReference type="Proteomes" id="UP000271889">
    <property type="component" value="Unassembled WGS sequence"/>
</dbReference>
<dbReference type="OrthoDB" id="5826793at2759"/>
<dbReference type="InterPro" id="IPR006026">
    <property type="entry name" value="Peptidase_Metallo"/>
</dbReference>
<dbReference type="AlphaFoldDB" id="A0A3P6S6K5"/>
<dbReference type="Pfam" id="PF01400">
    <property type="entry name" value="Astacin"/>
    <property type="match status" value="1"/>
</dbReference>
<gene>
    <name evidence="5" type="ORF">CGOC_LOCUS6358</name>
</gene>
<keyword evidence="2 3" id="KW-0645">Protease</keyword>
<keyword evidence="1" id="KW-1015">Disulfide bond</keyword>
<keyword evidence="2 3" id="KW-0479">Metal-binding</keyword>
<accession>A0A3P6S6K5</accession>
<dbReference type="GO" id="GO:0004222">
    <property type="term" value="F:metalloendopeptidase activity"/>
    <property type="evidence" value="ECO:0007669"/>
    <property type="project" value="UniProtKB-UniRule"/>
</dbReference>
<keyword evidence="2 3" id="KW-0482">Metalloprotease</keyword>
<keyword evidence="6" id="KW-1185">Reference proteome</keyword>
<dbReference type="EC" id="3.4.24.-" evidence="3"/>
<dbReference type="Gene3D" id="3.40.390.10">
    <property type="entry name" value="Collagenase (Catalytic Domain)"/>
    <property type="match status" value="1"/>
</dbReference>
<dbReference type="PANTHER" id="PTHR10127:SF891">
    <property type="entry name" value="ZINC METALLOPROTEINASE NAS-29"/>
    <property type="match status" value="1"/>
</dbReference>
<evidence type="ECO:0000259" key="4">
    <source>
        <dbReference type="PROSITE" id="PS51864"/>
    </source>
</evidence>
<comment type="caution">
    <text evidence="2">Lacks conserved residue(s) required for the propagation of feature annotation.</text>
</comment>
<feature type="binding site" evidence="2">
    <location>
        <position position="131"/>
    </location>
    <ligand>
        <name>Zn(2+)</name>
        <dbReference type="ChEBI" id="CHEBI:29105"/>
        <note>catalytic</note>
    </ligand>
</feature>
<keyword evidence="2 3" id="KW-0862">Zinc</keyword>
<feature type="active site" evidence="2">
    <location>
        <position position="122"/>
    </location>
</feature>
<dbReference type="InterPro" id="IPR024079">
    <property type="entry name" value="MetalloPept_cat_dom_sf"/>
</dbReference>
<keyword evidence="2 3" id="KW-0378">Hydrolase</keyword>
<dbReference type="PRINTS" id="PR00480">
    <property type="entry name" value="ASTACIN"/>
</dbReference>
<feature type="domain" description="Peptidase M12A" evidence="4">
    <location>
        <begin position="26"/>
        <end position="174"/>
    </location>
</feature>
<protein>
    <recommendedName>
        <fullName evidence="3">Metalloendopeptidase</fullName>
        <ecNumber evidence="3">3.4.24.-</ecNumber>
    </recommendedName>
</protein>
<evidence type="ECO:0000313" key="6">
    <source>
        <dbReference type="Proteomes" id="UP000271889"/>
    </source>
</evidence>
<dbReference type="SMART" id="SM00235">
    <property type="entry name" value="ZnMc"/>
    <property type="match status" value="1"/>
</dbReference>
<dbReference type="PROSITE" id="PS51864">
    <property type="entry name" value="ASTACIN"/>
    <property type="match status" value="1"/>
</dbReference>
<evidence type="ECO:0000313" key="5">
    <source>
        <dbReference type="EMBL" id="VDK67727.1"/>
    </source>
</evidence>
<organism evidence="5 6">
    <name type="scientific">Cylicostephanus goldi</name>
    <name type="common">Nematode worm</name>
    <dbReference type="NCBI Taxonomy" id="71465"/>
    <lineage>
        <taxon>Eukaryota</taxon>
        <taxon>Metazoa</taxon>
        <taxon>Ecdysozoa</taxon>
        <taxon>Nematoda</taxon>
        <taxon>Chromadorea</taxon>
        <taxon>Rhabditida</taxon>
        <taxon>Rhabditina</taxon>
        <taxon>Rhabditomorpha</taxon>
        <taxon>Strongyloidea</taxon>
        <taxon>Strongylidae</taxon>
        <taxon>Cylicostephanus</taxon>
    </lineage>
</organism>
<sequence length="174" mass="20139">MILSGALRRSLGLEKSTDSHVRTKRWAYKDIFYPDTIWSDGVPYAFDPELSPLAITSLRNAIAFWQSNTCVTFRERDNETQYILFTGENEGCFSSVGRDTEQPEQPVNIGRGCYHFGVTTHEIGHALGLFHHQQRYDRDDYISFIQENVPSNYLRNFVKVRPTQQCYTSSRNMV</sequence>
<evidence type="ECO:0000256" key="2">
    <source>
        <dbReference type="PROSITE-ProRule" id="PRU01211"/>
    </source>
</evidence>
<dbReference type="PANTHER" id="PTHR10127">
    <property type="entry name" value="DISCOIDIN, CUB, EGF, LAMININ , AND ZINC METALLOPROTEASE DOMAIN CONTAINING"/>
    <property type="match status" value="1"/>
</dbReference>
<dbReference type="SUPFAM" id="SSF55486">
    <property type="entry name" value="Metalloproteases ('zincins'), catalytic domain"/>
    <property type="match status" value="1"/>
</dbReference>
<proteinExistence type="predicted"/>
<comment type="cofactor">
    <cofactor evidence="2 3">
        <name>Zn(2+)</name>
        <dbReference type="ChEBI" id="CHEBI:29105"/>
    </cofactor>
    <text evidence="2 3">Binds 1 zinc ion per subunit.</text>
</comment>
<dbReference type="InterPro" id="IPR001506">
    <property type="entry name" value="Peptidase_M12A"/>
</dbReference>